<dbReference type="Proteomes" id="UP000317650">
    <property type="component" value="Chromosome 11"/>
</dbReference>
<evidence type="ECO:0000313" key="5">
    <source>
        <dbReference type="EMBL" id="THU55454.1"/>
    </source>
</evidence>
<sequence length="516" mass="58199">MRGASTGIVYGGLKYQARCIADVKADTDHTSFLAGTLSLKEENEVHLIRLSPSGSELVCEGLFYHPNEIWDLKSCPFNPRIFSTVFTFGETYGASVWQIPELNGQSNAPQLEHLVSLNEHSFKIKCVLWWPSGKYDKLISIDEGNLFLWSIDASNKMAKVISQESVGMLHNLSGGAWDPHDRNAVAGICDSSLEFWDLRTMKKTSSIEQAHARDVEYNPKKQHLLVTAEDVSGIRLWDLRRPKFPVKELPGHAHCFYACAISFYVTYDNSFLQSAGTDSTVNLWLAHPPGADDSMSESPVDSPKRPKDSLLNSYTDYEDSVYGLAWSTREPSVFASLSYDGRVAENLAQLMYSVMMNSYMFGNAQYQLELQQSLEHIALPDPEEKMYVLSDISIKMVGGSRFCTWDKKKVAGEVIRWNKITGPEKMDAVKYIEYLKAEIEELNLQVARKSLNGHNELLEYLKTLEPQNLKTSVTETSAPELADLLFWLMVVGYSIRNIEVFFDMERMFGAPPGKNV</sequence>
<feature type="domain" description="EIPR1-like beta-propeller" evidence="4">
    <location>
        <begin position="5"/>
        <end position="284"/>
    </location>
</feature>
<dbReference type="InterPro" id="IPR040323">
    <property type="entry name" value="EIPR1"/>
</dbReference>
<evidence type="ECO:0000256" key="3">
    <source>
        <dbReference type="ARBA" id="ARBA00022737"/>
    </source>
</evidence>
<dbReference type="Pfam" id="PF23609">
    <property type="entry name" value="Beta-prop_EIPR1"/>
    <property type="match status" value="1"/>
</dbReference>
<dbReference type="PANTHER" id="PTHR14205:SF15">
    <property type="entry name" value="EARP AND GARP COMPLEX-INTERACTING PROTEIN 1"/>
    <property type="match status" value="1"/>
</dbReference>
<keyword evidence="2" id="KW-0853">WD repeat</keyword>
<comment type="similarity">
    <text evidence="1">Belongs to the WD repeat EIPR1 family.</text>
</comment>
<evidence type="ECO:0000256" key="2">
    <source>
        <dbReference type="ARBA" id="ARBA00022574"/>
    </source>
</evidence>
<evidence type="ECO:0000256" key="1">
    <source>
        <dbReference type="ARBA" id="ARBA00005672"/>
    </source>
</evidence>
<organism evidence="5 6">
    <name type="scientific">Musa balbisiana</name>
    <name type="common">Banana</name>
    <dbReference type="NCBI Taxonomy" id="52838"/>
    <lineage>
        <taxon>Eukaryota</taxon>
        <taxon>Viridiplantae</taxon>
        <taxon>Streptophyta</taxon>
        <taxon>Embryophyta</taxon>
        <taxon>Tracheophyta</taxon>
        <taxon>Spermatophyta</taxon>
        <taxon>Magnoliopsida</taxon>
        <taxon>Liliopsida</taxon>
        <taxon>Zingiberales</taxon>
        <taxon>Musaceae</taxon>
        <taxon>Musa</taxon>
    </lineage>
</organism>
<evidence type="ECO:0000313" key="6">
    <source>
        <dbReference type="Proteomes" id="UP000317650"/>
    </source>
</evidence>
<dbReference type="InterPro" id="IPR036322">
    <property type="entry name" value="WD40_repeat_dom_sf"/>
</dbReference>
<reference evidence="5 6" key="1">
    <citation type="journal article" date="2019" name="Nat. Plants">
        <title>Genome sequencing of Musa balbisiana reveals subgenome evolution and function divergence in polyploid bananas.</title>
        <authorList>
            <person name="Yao X."/>
        </authorList>
    </citation>
    <scope>NUCLEOTIDE SEQUENCE [LARGE SCALE GENOMIC DNA]</scope>
    <source>
        <strain evidence="6">cv. DH-PKW</strain>
        <tissue evidence="5">Leaves</tissue>
    </source>
</reference>
<name>A0A4S8J3R0_MUSBA</name>
<dbReference type="PANTHER" id="PTHR14205">
    <property type="entry name" value="WD-REPEAT PROTEIN"/>
    <property type="match status" value="1"/>
</dbReference>
<gene>
    <name evidence="5" type="ORF">C4D60_Mb11t06710</name>
</gene>
<dbReference type="InterPro" id="IPR008479">
    <property type="entry name" value="DUF760"/>
</dbReference>
<dbReference type="SUPFAM" id="SSF50978">
    <property type="entry name" value="WD40 repeat-like"/>
    <property type="match status" value="1"/>
</dbReference>
<keyword evidence="6" id="KW-1185">Reference proteome</keyword>
<evidence type="ECO:0000259" key="4">
    <source>
        <dbReference type="Pfam" id="PF23609"/>
    </source>
</evidence>
<proteinExistence type="inferred from homology"/>
<dbReference type="STRING" id="52838.A0A4S8J3R0"/>
<dbReference type="Pfam" id="PF05542">
    <property type="entry name" value="DUF760"/>
    <property type="match status" value="1"/>
</dbReference>
<dbReference type="SMART" id="SM00320">
    <property type="entry name" value="WD40"/>
    <property type="match status" value="5"/>
</dbReference>
<protein>
    <recommendedName>
        <fullName evidence="4">EIPR1-like beta-propeller domain-containing protein</fullName>
    </recommendedName>
</protein>
<dbReference type="Gene3D" id="2.130.10.10">
    <property type="entry name" value="YVTN repeat-like/Quinoprotein amine dehydrogenase"/>
    <property type="match status" value="1"/>
</dbReference>
<accession>A0A4S8J3R0</accession>
<dbReference type="AlphaFoldDB" id="A0A4S8J3R0"/>
<dbReference type="GO" id="GO:0016567">
    <property type="term" value="P:protein ubiquitination"/>
    <property type="evidence" value="ECO:0007669"/>
    <property type="project" value="TreeGrafter"/>
</dbReference>
<comment type="caution">
    <text evidence="5">The sequence shown here is derived from an EMBL/GenBank/DDBJ whole genome shotgun (WGS) entry which is preliminary data.</text>
</comment>
<dbReference type="EMBL" id="PYDT01000007">
    <property type="protein sequence ID" value="THU55454.1"/>
    <property type="molecule type" value="Genomic_DNA"/>
</dbReference>
<dbReference type="InterPro" id="IPR015943">
    <property type="entry name" value="WD40/YVTN_repeat-like_dom_sf"/>
</dbReference>
<dbReference type="InterPro" id="IPR001680">
    <property type="entry name" value="WD40_rpt"/>
</dbReference>
<keyword evidence="3" id="KW-0677">Repeat</keyword>
<dbReference type="FunFam" id="2.130.10.10:FF:000352">
    <property type="entry name" value="WD repeat-containing protein DWA2"/>
    <property type="match status" value="1"/>
</dbReference>
<dbReference type="InterPro" id="IPR059104">
    <property type="entry name" value="Beta-prop_EIPR1-like"/>
</dbReference>